<feature type="compositionally biased region" description="Low complexity" evidence="1">
    <location>
        <begin position="749"/>
        <end position="761"/>
    </location>
</feature>
<dbReference type="Gene3D" id="1.10.150.310">
    <property type="entry name" value="Tex RuvX-like domain-like"/>
    <property type="match status" value="1"/>
</dbReference>
<organism evidence="3 4">
    <name type="scientific">Pseudaeromonas paramecii</name>
    <dbReference type="NCBI Taxonomy" id="2138166"/>
    <lineage>
        <taxon>Bacteria</taxon>
        <taxon>Pseudomonadati</taxon>
        <taxon>Pseudomonadota</taxon>
        <taxon>Gammaproteobacteria</taxon>
        <taxon>Aeromonadales</taxon>
        <taxon>Aeromonadaceae</taxon>
        <taxon>Pseudaeromonas</taxon>
    </lineage>
</organism>
<dbReference type="SMART" id="SM00732">
    <property type="entry name" value="YqgFc"/>
    <property type="match status" value="1"/>
</dbReference>
<comment type="caution">
    <text evidence="3">The sequence shown here is derived from an EMBL/GenBank/DDBJ whole genome shotgun (WGS) entry which is preliminary data.</text>
</comment>
<dbReference type="InterPro" id="IPR055179">
    <property type="entry name" value="Tex-like_central_region"/>
</dbReference>
<dbReference type="InterPro" id="IPR003029">
    <property type="entry name" value="S1_domain"/>
</dbReference>
<dbReference type="InterPro" id="IPR032639">
    <property type="entry name" value="Tex_YqgF"/>
</dbReference>
<evidence type="ECO:0000313" key="4">
    <source>
        <dbReference type="Proteomes" id="UP001501321"/>
    </source>
</evidence>
<dbReference type="InterPro" id="IPR010994">
    <property type="entry name" value="RuvA_2-like"/>
</dbReference>
<dbReference type="PANTHER" id="PTHR10724:SF10">
    <property type="entry name" value="S1 RNA-BINDING DOMAIN-CONTAINING PROTEIN 1"/>
    <property type="match status" value="1"/>
</dbReference>
<dbReference type="CDD" id="cd05685">
    <property type="entry name" value="S1_Tex"/>
    <property type="match status" value="1"/>
</dbReference>
<dbReference type="SMART" id="SM00316">
    <property type="entry name" value="S1"/>
    <property type="match status" value="1"/>
</dbReference>
<keyword evidence="4" id="KW-1185">Reference proteome</keyword>
<dbReference type="Gene3D" id="2.40.50.140">
    <property type="entry name" value="Nucleic acid-binding proteins"/>
    <property type="match status" value="1"/>
</dbReference>
<dbReference type="InterPro" id="IPR044146">
    <property type="entry name" value="S1_Tex"/>
</dbReference>
<evidence type="ECO:0000313" key="3">
    <source>
        <dbReference type="EMBL" id="GAA4504143.1"/>
    </source>
</evidence>
<dbReference type="InterPro" id="IPR023323">
    <property type="entry name" value="Tex-like_dom_sf"/>
</dbReference>
<dbReference type="Gene3D" id="3.30.420.140">
    <property type="entry name" value="YqgF/RNase H-like domain"/>
    <property type="match status" value="1"/>
</dbReference>
<dbReference type="InterPro" id="IPR050437">
    <property type="entry name" value="Ribos_protein_bS1-like"/>
</dbReference>
<dbReference type="Gene3D" id="1.10.10.650">
    <property type="entry name" value="RuvA domain 2-like"/>
    <property type="match status" value="1"/>
</dbReference>
<dbReference type="SUPFAM" id="SSF158832">
    <property type="entry name" value="Tex N-terminal region-like"/>
    <property type="match status" value="1"/>
</dbReference>
<dbReference type="Pfam" id="PF16921">
    <property type="entry name" value="Tex_YqgF"/>
    <property type="match status" value="1"/>
</dbReference>
<feature type="region of interest" description="Disordered" evidence="1">
    <location>
        <begin position="717"/>
        <end position="767"/>
    </location>
</feature>
<dbReference type="PANTHER" id="PTHR10724">
    <property type="entry name" value="30S RIBOSOMAL PROTEIN S1"/>
    <property type="match status" value="1"/>
</dbReference>
<dbReference type="RefSeq" id="WP_345014881.1">
    <property type="nucleotide sequence ID" value="NZ_BAABFC010000029.1"/>
</dbReference>
<feature type="domain" description="S1 motif" evidence="2">
    <location>
        <begin position="647"/>
        <end position="716"/>
    </location>
</feature>
<dbReference type="InterPro" id="IPR012340">
    <property type="entry name" value="NA-bd_OB-fold"/>
</dbReference>
<dbReference type="InterPro" id="IPR012337">
    <property type="entry name" value="RNaseH-like_sf"/>
</dbReference>
<gene>
    <name evidence="3" type="ORF">GCM10023095_31560</name>
</gene>
<dbReference type="Pfam" id="PF09371">
    <property type="entry name" value="Tex_N"/>
    <property type="match status" value="1"/>
</dbReference>
<dbReference type="SUPFAM" id="SSF47781">
    <property type="entry name" value="RuvA domain 2-like"/>
    <property type="match status" value="2"/>
</dbReference>
<dbReference type="SUPFAM" id="SSF50249">
    <property type="entry name" value="Nucleic acid-binding proteins"/>
    <property type="match status" value="1"/>
</dbReference>
<proteinExistence type="predicted"/>
<dbReference type="EMBL" id="BAABFC010000029">
    <property type="protein sequence ID" value="GAA4504143.1"/>
    <property type="molecule type" value="Genomic_DNA"/>
</dbReference>
<sequence length="767" mass="83916">MPSISQLIASELNASAAQVEAATRLLDEGATVPFIARYRKEITGGLDDTQLRQLEQRLGYLRELEDRRDVILNSVAEQGKLTAELRAALLAADTKTALEDLYLPYRPKRRTKGQMAIEAGLEPLAEALLADPNLDPELTAQAYLNPEQQILDTKAALDGARYILMERFAEQAPVLAALRQRLWAEGVIQARLVAGKEQEGAKFSDYFEHDEPLNKVPSHRALAMLRGRNEGVLSLSLTLPGEWERHPCEGLIARELGLTFSGRPADAWLQSVVSWTWKIKLALQMETELIGQLREAAETEAIRVFASNLQDLLMAAPAGMRCTMGLDPGIRTGVKVAVVDATGKLVDTATIYPFEPKRQVAASLATLAKLCERHQVELISIGNGTASRETDRLVSDLFGAYPAVRCQKVVVSEAGASVYSASELAALEFPELDVSLRGAVSIARRLQDPLAELVKIEPKSIGVGQYQHDVSQSQLAQRLEAVVEDCVNAVGVDLNTASVPLLTRVSGLNKSLAQNIVAFRDAQGAFANRQQLLKVSRLGPKAFEQCAGFLRIREGDNPLDASAVHPEAYPLVQKMLAANDCAAGELIGNTERLRQIQAKEFTDERFGLPTVTDILKELEKPGRDPRPEFKTATFRDGVETLKDLQPDMVLEGVVTNVTNFGAFVDIGVHQDGLVHISALTDRFIKDPREVVKAGDIVKVKVLEVDLPRKRIALTMRLNDAAPRGETRPDSKPAAKNTTRTDQSRHGKEAAPAPNNAFADAFAKAKRR</sequence>
<dbReference type="InterPro" id="IPR006641">
    <property type="entry name" value="YqgF/RNaseH-like_dom"/>
</dbReference>
<dbReference type="Proteomes" id="UP001501321">
    <property type="component" value="Unassembled WGS sequence"/>
</dbReference>
<evidence type="ECO:0000256" key="1">
    <source>
        <dbReference type="SAM" id="MobiDB-lite"/>
    </source>
</evidence>
<feature type="compositionally biased region" description="Basic and acidic residues" evidence="1">
    <location>
        <begin position="722"/>
        <end position="732"/>
    </location>
</feature>
<evidence type="ECO:0000259" key="2">
    <source>
        <dbReference type="PROSITE" id="PS50126"/>
    </source>
</evidence>
<dbReference type="InterPro" id="IPR018974">
    <property type="entry name" value="Tex-like_N"/>
</dbReference>
<dbReference type="SUPFAM" id="SSF53098">
    <property type="entry name" value="Ribonuclease H-like"/>
    <property type="match status" value="1"/>
</dbReference>
<dbReference type="Pfam" id="PF22706">
    <property type="entry name" value="Tex_central_region"/>
    <property type="match status" value="1"/>
</dbReference>
<dbReference type="PROSITE" id="PS50126">
    <property type="entry name" value="S1"/>
    <property type="match status" value="1"/>
</dbReference>
<dbReference type="Pfam" id="PF12836">
    <property type="entry name" value="HHH_3"/>
    <property type="match status" value="1"/>
</dbReference>
<name>A0ABP8QIU4_9GAMM</name>
<dbReference type="InterPro" id="IPR037027">
    <property type="entry name" value="YqgF/RNaseH-like_dom_sf"/>
</dbReference>
<reference evidence="4" key="1">
    <citation type="journal article" date="2019" name="Int. J. Syst. Evol. Microbiol.">
        <title>The Global Catalogue of Microorganisms (GCM) 10K type strain sequencing project: providing services to taxonomists for standard genome sequencing and annotation.</title>
        <authorList>
            <consortium name="The Broad Institute Genomics Platform"/>
            <consortium name="The Broad Institute Genome Sequencing Center for Infectious Disease"/>
            <person name="Wu L."/>
            <person name="Ma J."/>
        </authorList>
    </citation>
    <scope>NUCLEOTIDE SEQUENCE [LARGE SCALE GENOMIC DNA]</scope>
    <source>
        <strain evidence="4">JCM 32226</strain>
    </source>
</reference>
<dbReference type="Gene3D" id="1.10.3500.10">
    <property type="entry name" value="Tex N-terminal region-like"/>
    <property type="match status" value="1"/>
</dbReference>
<accession>A0ABP8QIU4</accession>
<dbReference type="InterPro" id="IPR023319">
    <property type="entry name" value="Tex-like_HTH_dom_sf"/>
</dbReference>
<protein>
    <submittedName>
        <fullName evidence="3">Tex family protein</fullName>
    </submittedName>
</protein>
<dbReference type="Pfam" id="PF17674">
    <property type="entry name" value="HHH_9"/>
    <property type="match status" value="1"/>
</dbReference>
<dbReference type="InterPro" id="IPR041692">
    <property type="entry name" value="HHH_9"/>
</dbReference>
<dbReference type="Pfam" id="PF00575">
    <property type="entry name" value="S1"/>
    <property type="match status" value="1"/>
</dbReference>